<reference evidence="2 3" key="1">
    <citation type="submission" date="2021-06" db="EMBL/GenBank/DDBJ databases">
        <title>Caerostris darwini draft genome.</title>
        <authorList>
            <person name="Kono N."/>
            <person name="Arakawa K."/>
        </authorList>
    </citation>
    <scope>NUCLEOTIDE SEQUENCE [LARGE SCALE GENOMIC DNA]</scope>
</reference>
<dbReference type="AlphaFoldDB" id="A0AAV4VAK4"/>
<evidence type="ECO:0000256" key="1">
    <source>
        <dbReference type="SAM" id="MobiDB-lite"/>
    </source>
</evidence>
<comment type="caution">
    <text evidence="2">The sequence shown here is derived from an EMBL/GenBank/DDBJ whole genome shotgun (WGS) entry which is preliminary data.</text>
</comment>
<sequence length="94" mass="10718">MTSQLHPSIIHTVIVWDPPPLPPEKKRGADGADRGLMRCLRSCRRFKQRISKKRDDKGTSPNNRITIYQKLQHNTKSSGGRKKAKPESHQFVCA</sequence>
<proteinExistence type="predicted"/>
<keyword evidence="3" id="KW-1185">Reference proteome</keyword>
<protein>
    <submittedName>
        <fullName evidence="2">Uncharacterized protein</fullName>
    </submittedName>
</protein>
<evidence type="ECO:0000313" key="3">
    <source>
        <dbReference type="Proteomes" id="UP001054837"/>
    </source>
</evidence>
<name>A0AAV4VAK4_9ARAC</name>
<feature type="region of interest" description="Disordered" evidence="1">
    <location>
        <begin position="70"/>
        <end position="94"/>
    </location>
</feature>
<dbReference type="Proteomes" id="UP001054837">
    <property type="component" value="Unassembled WGS sequence"/>
</dbReference>
<accession>A0AAV4VAK4</accession>
<gene>
    <name evidence="2" type="ORF">CDAR_128131</name>
</gene>
<organism evidence="2 3">
    <name type="scientific">Caerostris darwini</name>
    <dbReference type="NCBI Taxonomy" id="1538125"/>
    <lineage>
        <taxon>Eukaryota</taxon>
        <taxon>Metazoa</taxon>
        <taxon>Ecdysozoa</taxon>
        <taxon>Arthropoda</taxon>
        <taxon>Chelicerata</taxon>
        <taxon>Arachnida</taxon>
        <taxon>Araneae</taxon>
        <taxon>Araneomorphae</taxon>
        <taxon>Entelegynae</taxon>
        <taxon>Araneoidea</taxon>
        <taxon>Araneidae</taxon>
        <taxon>Caerostris</taxon>
    </lineage>
</organism>
<dbReference type="EMBL" id="BPLQ01012699">
    <property type="protein sequence ID" value="GIY67151.1"/>
    <property type="molecule type" value="Genomic_DNA"/>
</dbReference>
<evidence type="ECO:0000313" key="2">
    <source>
        <dbReference type="EMBL" id="GIY67151.1"/>
    </source>
</evidence>